<dbReference type="Gene3D" id="3.30.70.270">
    <property type="match status" value="2"/>
</dbReference>
<evidence type="ECO:0000256" key="6">
    <source>
        <dbReference type="ARBA" id="ARBA00022722"/>
    </source>
</evidence>
<organism evidence="12 13">
    <name type="scientific">Pleurodeles waltl</name>
    <name type="common">Iberian ribbed newt</name>
    <dbReference type="NCBI Taxonomy" id="8319"/>
    <lineage>
        <taxon>Eukaryota</taxon>
        <taxon>Metazoa</taxon>
        <taxon>Chordata</taxon>
        <taxon>Craniata</taxon>
        <taxon>Vertebrata</taxon>
        <taxon>Euteleostomi</taxon>
        <taxon>Amphibia</taxon>
        <taxon>Batrachia</taxon>
        <taxon>Caudata</taxon>
        <taxon>Salamandroidea</taxon>
        <taxon>Salamandridae</taxon>
        <taxon>Pleurodelinae</taxon>
        <taxon>Pleurodeles</taxon>
    </lineage>
</organism>
<keyword evidence="7" id="KW-0064">Aspartyl protease</keyword>
<sequence length="777" mass="88035">MPLTKRVLLQNKTWALALLDSAAEVTIVRRSLLEHLEVKATDDFIQVERADMRVSDPDRVYKVTLQLEGDIDRIVHAIFWDHVVKSYDVLLAKQDWPPDFVRDCPVGEEVVTPSFLPLVLRELAESYSKTWALAQAPALYRNNVGWDRQSPYHVIPIKGEPQPQPQYPIKFEARASVRKILTQLEYQGVIEPCVSLMNNPLFPAAKPDHSYRIVVDYRHLNGHTCTYAIQNSHSAVLMNNIVRKKYKTTLDISNGFFCQNKAPESRDYTSFSAFDSQKKFCHLPQGYKNSPGLFSARVTEMLHELDPEALSYVDDIYLTDNEILQHLRRVSRIVVGFAEIGYKFNFKKSKIAFLSVIFLGYELSTEGKSLAPHFLEKCALLQPPNMVRKLQSLLGFLNFGRTYIPDYATRIKPLYELICPNFSSRFWTIEHTHILRDLQTDLLAVKHLHTRDNKTHLVIRVIPGAVGFTYVTFNEDETVLIAYKSHLYSAAEQRFAQTEKILTAVQMAVIKERPLAQGQRIIVVSPIPALEAVTKASVPNSKALHPRWIQWATSLTATDVDYIFDPKLQTQEFLQYEMEYPVPAGTLPIDQYQVVMYTDGSAQPVVADLKETLPKVHVVHTLGHQRVGIHVAGNTLADEAAKSAVAVATVAAVTRSSTKPDTEISAAIRATAHGTPFPKGFPSKYSYCLNSALNAVVNIPGIVVREMPNKIERPRLISAAHEGRHLHMLVRLPRFHFYRLVTGGLVSIKRRSSMSFVVTFVNKLKLCRLDARSRRPF</sequence>
<dbReference type="Gene3D" id="3.10.10.10">
    <property type="entry name" value="HIV Type 1 Reverse Transcriptase, subunit A, domain 1"/>
    <property type="match status" value="1"/>
</dbReference>
<dbReference type="InterPro" id="IPR041373">
    <property type="entry name" value="RT_RNaseH"/>
</dbReference>
<dbReference type="InterPro" id="IPR043128">
    <property type="entry name" value="Rev_trsase/Diguanyl_cyclase"/>
</dbReference>
<evidence type="ECO:0000256" key="8">
    <source>
        <dbReference type="ARBA" id="ARBA00022759"/>
    </source>
</evidence>
<dbReference type="InterPro" id="IPR000477">
    <property type="entry name" value="RT_dom"/>
</dbReference>
<evidence type="ECO:0000256" key="7">
    <source>
        <dbReference type="ARBA" id="ARBA00022750"/>
    </source>
</evidence>
<keyword evidence="6" id="KW-0540">Nuclease</keyword>
<reference evidence="12" key="1">
    <citation type="journal article" date="2022" name="bioRxiv">
        <title>Sequencing and chromosome-scale assembly of the giantPleurodeles waltlgenome.</title>
        <authorList>
            <person name="Brown T."/>
            <person name="Elewa A."/>
            <person name="Iarovenko S."/>
            <person name="Subramanian E."/>
            <person name="Araus A.J."/>
            <person name="Petzold A."/>
            <person name="Susuki M."/>
            <person name="Suzuki K.-i.T."/>
            <person name="Hayashi T."/>
            <person name="Toyoda A."/>
            <person name="Oliveira C."/>
            <person name="Osipova E."/>
            <person name="Leigh N.D."/>
            <person name="Simon A."/>
            <person name="Yun M.H."/>
        </authorList>
    </citation>
    <scope>NUCLEOTIDE SEQUENCE</scope>
    <source>
        <strain evidence="12">20211129_DDA</strain>
        <tissue evidence="12">Liver</tissue>
    </source>
</reference>
<dbReference type="InterPro" id="IPR051320">
    <property type="entry name" value="Viral_Replic_Matur_Polypro"/>
</dbReference>
<feature type="domain" description="Reverse transcriptase" evidence="11">
    <location>
        <begin position="185"/>
        <end position="363"/>
    </location>
</feature>
<keyword evidence="9" id="KW-0378">Hydrolase</keyword>
<dbReference type="GO" id="GO:0006508">
    <property type="term" value="P:proteolysis"/>
    <property type="evidence" value="ECO:0007669"/>
    <property type="project" value="UniProtKB-KW"/>
</dbReference>
<dbReference type="PANTHER" id="PTHR33064:SF37">
    <property type="entry name" value="RIBONUCLEASE H"/>
    <property type="match status" value="1"/>
</dbReference>
<evidence type="ECO:0000256" key="10">
    <source>
        <dbReference type="ARBA" id="ARBA00022918"/>
    </source>
</evidence>
<evidence type="ECO:0000256" key="1">
    <source>
        <dbReference type="ARBA" id="ARBA00010879"/>
    </source>
</evidence>
<evidence type="ECO:0000256" key="5">
    <source>
        <dbReference type="ARBA" id="ARBA00022695"/>
    </source>
</evidence>
<keyword evidence="10" id="KW-0695">RNA-directed DNA polymerase</keyword>
<evidence type="ECO:0000256" key="2">
    <source>
        <dbReference type="ARBA" id="ARBA00012180"/>
    </source>
</evidence>
<evidence type="ECO:0000313" key="13">
    <source>
        <dbReference type="Proteomes" id="UP001066276"/>
    </source>
</evidence>
<dbReference type="SUPFAM" id="SSF56672">
    <property type="entry name" value="DNA/RNA polymerases"/>
    <property type="match status" value="1"/>
</dbReference>
<evidence type="ECO:0000313" key="12">
    <source>
        <dbReference type="EMBL" id="KAJ1189686.1"/>
    </source>
</evidence>
<proteinExistence type="inferred from homology"/>
<keyword evidence="4" id="KW-0808">Transferase</keyword>
<evidence type="ECO:0000256" key="9">
    <source>
        <dbReference type="ARBA" id="ARBA00022801"/>
    </source>
</evidence>
<dbReference type="GO" id="GO:0004523">
    <property type="term" value="F:RNA-DNA hybrid ribonuclease activity"/>
    <property type="evidence" value="ECO:0007669"/>
    <property type="project" value="UniProtKB-EC"/>
</dbReference>
<dbReference type="GO" id="GO:0004190">
    <property type="term" value="F:aspartic-type endopeptidase activity"/>
    <property type="evidence" value="ECO:0007669"/>
    <property type="project" value="UniProtKB-KW"/>
</dbReference>
<keyword evidence="5" id="KW-0548">Nucleotidyltransferase</keyword>
<dbReference type="Proteomes" id="UP001066276">
    <property type="component" value="Chromosome 3_1"/>
</dbReference>
<comment type="similarity">
    <text evidence="1">Belongs to the beta type-B retroviral polymerase family. HERV class-II K(HML-2) pol subfamily.</text>
</comment>
<protein>
    <recommendedName>
        <fullName evidence="2">ribonuclease H</fullName>
        <ecNumber evidence="2">3.1.26.4</ecNumber>
    </recommendedName>
</protein>
<accession>A0AAV7UMR2</accession>
<dbReference type="PANTHER" id="PTHR33064">
    <property type="entry name" value="POL PROTEIN"/>
    <property type="match status" value="1"/>
</dbReference>
<comment type="caution">
    <text evidence="12">The sequence shown here is derived from an EMBL/GenBank/DDBJ whole genome shotgun (WGS) entry which is preliminary data.</text>
</comment>
<keyword evidence="13" id="KW-1185">Reference proteome</keyword>
<dbReference type="Pfam" id="PF17917">
    <property type="entry name" value="RT_RNaseH"/>
    <property type="match status" value="1"/>
</dbReference>
<evidence type="ECO:0000256" key="3">
    <source>
        <dbReference type="ARBA" id="ARBA00022670"/>
    </source>
</evidence>
<gene>
    <name evidence="12" type="ORF">NDU88_006429</name>
</gene>
<name>A0AAV7UMR2_PLEWA</name>
<keyword evidence="3" id="KW-0645">Protease</keyword>
<evidence type="ECO:0000259" key="11">
    <source>
        <dbReference type="PROSITE" id="PS50878"/>
    </source>
</evidence>
<dbReference type="AlphaFoldDB" id="A0AAV7UMR2"/>
<dbReference type="PROSITE" id="PS50878">
    <property type="entry name" value="RT_POL"/>
    <property type="match status" value="1"/>
</dbReference>
<dbReference type="Pfam" id="PF00078">
    <property type="entry name" value="RVT_1"/>
    <property type="match status" value="1"/>
</dbReference>
<evidence type="ECO:0000256" key="4">
    <source>
        <dbReference type="ARBA" id="ARBA00022679"/>
    </source>
</evidence>
<keyword evidence="8" id="KW-0255">Endonuclease</keyword>
<dbReference type="EMBL" id="JANPWB010000005">
    <property type="protein sequence ID" value="KAJ1189686.1"/>
    <property type="molecule type" value="Genomic_DNA"/>
</dbReference>
<dbReference type="GO" id="GO:0003964">
    <property type="term" value="F:RNA-directed DNA polymerase activity"/>
    <property type="evidence" value="ECO:0007669"/>
    <property type="project" value="UniProtKB-KW"/>
</dbReference>
<dbReference type="EC" id="3.1.26.4" evidence="2"/>
<dbReference type="InterPro" id="IPR043502">
    <property type="entry name" value="DNA/RNA_pol_sf"/>
</dbReference>